<keyword evidence="5" id="KW-1185">Reference proteome</keyword>
<organism evidence="4 5">
    <name type="scientific">Hydrocarboniphaga effusa AP103</name>
    <dbReference type="NCBI Taxonomy" id="1172194"/>
    <lineage>
        <taxon>Bacteria</taxon>
        <taxon>Pseudomonadati</taxon>
        <taxon>Pseudomonadota</taxon>
        <taxon>Gammaproteobacteria</taxon>
        <taxon>Nevskiales</taxon>
        <taxon>Nevskiaceae</taxon>
        <taxon>Hydrocarboniphaga</taxon>
    </lineage>
</organism>
<evidence type="ECO:0000313" key="5">
    <source>
        <dbReference type="Proteomes" id="UP000003704"/>
    </source>
</evidence>
<gene>
    <name evidence="4" type="ORF">WQQ_22360</name>
</gene>
<feature type="domain" description="Outer membrane protein beta-barrel" evidence="3">
    <location>
        <begin position="9"/>
        <end position="173"/>
    </location>
</feature>
<protein>
    <recommendedName>
        <fullName evidence="3">Outer membrane protein beta-barrel domain-containing protein</fullName>
    </recommendedName>
</protein>
<dbReference type="RefSeq" id="WP_007185179.1">
    <property type="nucleotide sequence ID" value="NZ_AKGD01000001.1"/>
</dbReference>
<dbReference type="InterPro" id="IPR011250">
    <property type="entry name" value="OMP/PagP_B-barrel"/>
</dbReference>
<proteinExistence type="predicted"/>
<dbReference type="AlphaFoldDB" id="I7ZJJ9"/>
<dbReference type="STRING" id="1172194.WQQ_22360"/>
<sequence length="211" mass="22756">MKRSLEWIGAGLLLGASLQTQAAVDVRAAIASGYGEIEAPGLDAKVEDFVGGDFRARFQANEHVFLRGQYLTMSGNDFRANGQDYDIDTDLDVLRLGVGYGSNWNSIRLYAAAEYVDLELGIEGEDDNADGLGATVGISDQGNGSWFWNAELSALILDDLRGASLDASVGYRFTPTVAGLIGVQSYSLEDKDDSDYEFGFGQVYAGFQLSF</sequence>
<name>I7ZJJ9_9GAMM</name>
<dbReference type="SUPFAM" id="SSF56925">
    <property type="entry name" value="OMPA-like"/>
    <property type="match status" value="1"/>
</dbReference>
<feature type="signal peptide" evidence="2">
    <location>
        <begin position="1"/>
        <end position="22"/>
    </location>
</feature>
<dbReference type="Proteomes" id="UP000003704">
    <property type="component" value="Unassembled WGS sequence"/>
</dbReference>
<dbReference type="EMBL" id="AKGD01000001">
    <property type="protein sequence ID" value="EIT72099.1"/>
    <property type="molecule type" value="Genomic_DNA"/>
</dbReference>
<evidence type="ECO:0000259" key="3">
    <source>
        <dbReference type="Pfam" id="PF13505"/>
    </source>
</evidence>
<evidence type="ECO:0000256" key="1">
    <source>
        <dbReference type="ARBA" id="ARBA00022729"/>
    </source>
</evidence>
<dbReference type="Pfam" id="PF13505">
    <property type="entry name" value="OMP_b-brl"/>
    <property type="match status" value="1"/>
</dbReference>
<feature type="chain" id="PRO_5003712623" description="Outer membrane protein beta-barrel domain-containing protein" evidence="2">
    <location>
        <begin position="23"/>
        <end position="211"/>
    </location>
</feature>
<comment type="caution">
    <text evidence="4">The sequence shown here is derived from an EMBL/GenBank/DDBJ whole genome shotgun (WGS) entry which is preliminary data.</text>
</comment>
<evidence type="ECO:0000313" key="4">
    <source>
        <dbReference type="EMBL" id="EIT72099.1"/>
    </source>
</evidence>
<accession>I7ZJJ9</accession>
<reference evidence="4 5" key="1">
    <citation type="journal article" date="2012" name="J. Bacteriol.">
        <title>Genome Sequence of n-Alkane-Degrading Hydrocarboniphaga effusa Strain AP103T (ATCC BAA-332T).</title>
        <authorList>
            <person name="Chang H.K."/>
            <person name="Zylstra G.J."/>
            <person name="Chae J.C."/>
        </authorList>
    </citation>
    <scope>NUCLEOTIDE SEQUENCE [LARGE SCALE GENOMIC DNA]</scope>
    <source>
        <strain evidence="4 5">AP103</strain>
    </source>
</reference>
<evidence type="ECO:0000256" key="2">
    <source>
        <dbReference type="SAM" id="SignalP"/>
    </source>
</evidence>
<keyword evidence="1 2" id="KW-0732">Signal</keyword>
<dbReference type="OrthoDB" id="8173690at2"/>
<dbReference type="InterPro" id="IPR027385">
    <property type="entry name" value="Beta-barrel_OMP"/>
</dbReference>